<evidence type="ECO:0000313" key="2">
    <source>
        <dbReference type="EMBL" id="ABY34521.1"/>
    </source>
</evidence>
<protein>
    <submittedName>
        <fullName evidence="2">Appr-1-p processing domain protein</fullName>
    </submittedName>
</protein>
<name>A9WK70_CHLAA</name>
<dbReference type="STRING" id="324602.Caur_1293"/>
<dbReference type="eggNOG" id="COG2110">
    <property type="taxonomic scope" value="Bacteria"/>
</dbReference>
<dbReference type="RefSeq" id="WP_012257177.1">
    <property type="nucleotide sequence ID" value="NC_010175.1"/>
</dbReference>
<dbReference type="KEGG" id="cau:Caur_1293"/>
<proteinExistence type="predicted"/>
<reference evidence="3" key="1">
    <citation type="journal article" date="2011" name="BMC Genomics">
        <title>Complete genome sequence of the filamentous anoxygenic phototrophic bacterium Chloroflexus aurantiacus.</title>
        <authorList>
            <person name="Tang K.H."/>
            <person name="Barry K."/>
            <person name="Chertkov O."/>
            <person name="Dalin E."/>
            <person name="Han C.S."/>
            <person name="Hauser L.J."/>
            <person name="Honchak B.M."/>
            <person name="Karbach L.E."/>
            <person name="Land M.L."/>
            <person name="Lapidus A."/>
            <person name="Larimer F.W."/>
            <person name="Mikhailova N."/>
            <person name="Pitluck S."/>
            <person name="Pierson B.K."/>
            <person name="Blankenship R.E."/>
        </authorList>
    </citation>
    <scope>NUCLEOTIDE SEQUENCE [LARGE SCALE GENOMIC DNA]</scope>
    <source>
        <strain evidence="3">ATCC 29366 / DSM 635 / J-10-fl</strain>
    </source>
</reference>
<sequence length="190" mass="20456">MMNEPLTLRIGQACLEVVEGDIVSQQVDAIVNAANEQLLQGGGVCGAIFRAAGAAELQRACDAVAPCPTGEARITPGFALPARYIIHAVGPIFDHYAPSEADRLLISAYRASLALARQYGLQSIAFPSIATGIYGFPVTRAAPLVLQTLIDDLHTHQAPGLVRMVLWRDTFPVYRDVFTHMQSERKLNGG</sequence>
<dbReference type="SMART" id="SM00506">
    <property type="entry name" value="A1pp"/>
    <property type="match status" value="1"/>
</dbReference>
<dbReference type="CDD" id="cd02908">
    <property type="entry name" value="Macro_OAADPr_deacetylase"/>
    <property type="match status" value="1"/>
</dbReference>
<dbReference type="PATRIC" id="fig|324602.8.peg.1482"/>
<organism evidence="2 3">
    <name type="scientific">Chloroflexus aurantiacus (strain ATCC 29366 / DSM 635 / J-10-fl)</name>
    <dbReference type="NCBI Taxonomy" id="324602"/>
    <lineage>
        <taxon>Bacteria</taxon>
        <taxon>Bacillati</taxon>
        <taxon>Chloroflexota</taxon>
        <taxon>Chloroflexia</taxon>
        <taxon>Chloroflexales</taxon>
        <taxon>Chloroflexineae</taxon>
        <taxon>Chloroflexaceae</taxon>
        <taxon>Chloroflexus</taxon>
    </lineage>
</organism>
<dbReference type="InParanoid" id="A9WK70"/>
<feature type="domain" description="Macro" evidence="1">
    <location>
        <begin position="2"/>
        <end position="182"/>
    </location>
</feature>
<dbReference type="Proteomes" id="UP000002008">
    <property type="component" value="Chromosome"/>
</dbReference>
<dbReference type="PANTHER" id="PTHR11106:SF27">
    <property type="entry name" value="MACRO DOMAIN-CONTAINING PROTEIN"/>
    <property type="match status" value="1"/>
</dbReference>
<evidence type="ECO:0000313" key="3">
    <source>
        <dbReference type="Proteomes" id="UP000002008"/>
    </source>
</evidence>
<dbReference type="PANTHER" id="PTHR11106">
    <property type="entry name" value="GANGLIOSIDE INDUCED DIFFERENTIATION ASSOCIATED PROTEIN 2-RELATED"/>
    <property type="match status" value="1"/>
</dbReference>
<keyword evidence="3" id="KW-1185">Reference proteome</keyword>
<dbReference type="SUPFAM" id="SSF52949">
    <property type="entry name" value="Macro domain-like"/>
    <property type="match status" value="1"/>
</dbReference>
<dbReference type="Gene3D" id="3.40.220.10">
    <property type="entry name" value="Leucine Aminopeptidase, subunit E, domain 1"/>
    <property type="match status" value="1"/>
</dbReference>
<gene>
    <name evidence="2" type="ordered locus">Caur_1293</name>
</gene>
<dbReference type="InterPro" id="IPR002589">
    <property type="entry name" value="Macro_dom"/>
</dbReference>
<dbReference type="EMBL" id="CP000909">
    <property type="protein sequence ID" value="ABY34521.1"/>
    <property type="molecule type" value="Genomic_DNA"/>
</dbReference>
<evidence type="ECO:0000259" key="1">
    <source>
        <dbReference type="PROSITE" id="PS51154"/>
    </source>
</evidence>
<dbReference type="HOGENOM" id="CLU_046550_5_1_0"/>
<dbReference type="EnsemblBacteria" id="ABY34521">
    <property type="protein sequence ID" value="ABY34521"/>
    <property type="gene ID" value="Caur_1293"/>
</dbReference>
<dbReference type="Pfam" id="PF01661">
    <property type="entry name" value="Macro"/>
    <property type="match status" value="1"/>
</dbReference>
<dbReference type="PROSITE" id="PS51154">
    <property type="entry name" value="MACRO"/>
    <property type="match status" value="1"/>
</dbReference>
<dbReference type="AlphaFoldDB" id="A9WK70"/>
<accession>A9WK70</accession>
<dbReference type="InterPro" id="IPR043472">
    <property type="entry name" value="Macro_dom-like"/>
</dbReference>